<comment type="caution">
    <text evidence="1">The sequence shown here is derived from an EMBL/GenBank/DDBJ whole genome shotgun (WGS) entry which is preliminary data.</text>
</comment>
<protein>
    <recommendedName>
        <fullName evidence="3">Glycosyl transferase family 1</fullName>
    </recommendedName>
</protein>
<dbReference type="Proteomes" id="UP000297741">
    <property type="component" value="Unassembled WGS sequence"/>
</dbReference>
<reference evidence="1 2" key="1">
    <citation type="submission" date="2018-11" db="EMBL/GenBank/DDBJ databases">
        <title>Tabrizicola sp. isolated from sediment of alpine lake.</title>
        <authorList>
            <person name="Liu Z."/>
        </authorList>
    </citation>
    <scope>NUCLEOTIDE SEQUENCE [LARGE SCALE GENOMIC DNA]</scope>
    <source>
        <strain evidence="1 2">DRYC-M-16</strain>
    </source>
</reference>
<dbReference type="SUPFAM" id="SSF51445">
    <property type="entry name" value="(Trans)glycosidases"/>
    <property type="match status" value="1"/>
</dbReference>
<sequence length="591" mass="65776">MPFALPHPDDRPVRILFVFAWLAGGEEEAEIRLLAQSLDPARFRIDALPCARSATVHDPAFRSLRNTGVNVDDTALDYAFADTVTYLAKKITGYEIIISCQDVADIYPALDRLQHHPPLIERGRSVPEAMVGPKHLTTRYVGASEDVRTAAADRMPGRAQHARTIPLPEMSAQRCRRLWNWLRTRLGIAPAVPPSDPVLPLWQSLFDEVLAETAAPPPRLFRSFVQGGFECASQRLQTGRRLDVIAATRHDTHAGGDYSQLAQMGLRTVRDGARWHLIERQPGVYDFSSFLPMAHAANQAGTQVLWDLLHYGWPDDIDIWHPEFVIRFAGFARAIAQALRTVSDEVPFWCPVNEISFFAWAGGDVRYLNPFATGRGMELKVQLARASIAAMHALRDVDPRARFVHCEPLIAIHPDPGADLPRSVAERLDQAQFEAFDLLSGQIWPQIGGDPSLLDIIGVNYYPRNQWLHGGPGTGTGIDVDHPTYRPLSDLLFATYARYHRPLFIAETGVEDNRRAPWLRYVAGEVSRARARGVPVDGLCLYPVMNHPGWDDDRACQNGLLTQQFIGGQRGVDAPLSVAVAKAVTDFALPR</sequence>
<dbReference type="RefSeq" id="WP_135429852.1">
    <property type="nucleotide sequence ID" value="NZ_RPEM01000004.1"/>
</dbReference>
<dbReference type="Gene3D" id="3.20.20.80">
    <property type="entry name" value="Glycosidases"/>
    <property type="match status" value="1"/>
</dbReference>
<evidence type="ECO:0000313" key="1">
    <source>
        <dbReference type="EMBL" id="TGD43819.1"/>
    </source>
</evidence>
<evidence type="ECO:0008006" key="3">
    <source>
        <dbReference type="Google" id="ProtNLM"/>
    </source>
</evidence>
<organism evidence="1 2">
    <name type="scientific">Pseudotabrizicola sediminis</name>
    <dbReference type="NCBI Taxonomy" id="2486418"/>
    <lineage>
        <taxon>Bacteria</taxon>
        <taxon>Pseudomonadati</taxon>
        <taxon>Pseudomonadota</taxon>
        <taxon>Alphaproteobacteria</taxon>
        <taxon>Rhodobacterales</taxon>
        <taxon>Paracoccaceae</taxon>
        <taxon>Pseudotabrizicola</taxon>
    </lineage>
</organism>
<keyword evidence="2" id="KW-1185">Reference proteome</keyword>
<name>A0ABY2KMN7_9RHOB</name>
<dbReference type="EMBL" id="RPEM01000004">
    <property type="protein sequence ID" value="TGD43819.1"/>
    <property type="molecule type" value="Genomic_DNA"/>
</dbReference>
<accession>A0ABY2KMN7</accession>
<gene>
    <name evidence="1" type="ORF">EEB11_07485</name>
</gene>
<proteinExistence type="predicted"/>
<dbReference type="InterPro" id="IPR017853">
    <property type="entry name" value="GH"/>
</dbReference>
<evidence type="ECO:0000313" key="2">
    <source>
        <dbReference type="Proteomes" id="UP000297741"/>
    </source>
</evidence>